<dbReference type="EMBL" id="BAAAQM010000051">
    <property type="protein sequence ID" value="GAA1994262.1"/>
    <property type="molecule type" value="Genomic_DNA"/>
</dbReference>
<gene>
    <name evidence="1" type="ORF">GCM10009838_68180</name>
</gene>
<proteinExistence type="predicted"/>
<accession>A0ABN2SXX0</accession>
<evidence type="ECO:0000313" key="1">
    <source>
        <dbReference type="EMBL" id="GAA1994262.1"/>
    </source>
</evidence>
<evidence type="ECO:0000313" key="2">
    <source>
        <dbReference type="Proteomes" id="UP001499854"/>
    </source>
</evidence>
<dbReference type="Proteomes" id="UP001499854">
    <property type="component" value="Unassembled WGS sequence"/>
</dbReference>
<organism evidence="1 2">
    <name type="scientific">Catenulispora subtropica</name>
    <dbReference type="NCBI Taxonomy" id="450798"/>
    <lineage>
        <taxon>Bacteria</taxon>
        <taxon>Bacillati</taxon>
        <taxon>Actinomycetota</taxon>
        <taxon>Actinomycetes</taxon>
        <taxon>Catenulisporales</taxon>
        <taxon>Catenulisporaceae</taxon>
        <taxon>Catenulispora</taxon>
    </lineage>
</organism>
<dbReference type="RefSeq" id="WP_344661287.1">
    <property type="nucleotide sequence ID" value="NZ_BAAAQM010000051.1"/>
</dbReference>
<comment type="caution">
    <text evidence="1">The sequence shown here is derived from an EMBL/GenBank/DDBJ whole genome shotgun (WGS) entry which is preliminary data.</text>
</comment>
<sequence>MGSFYDNALVTAPLERVVQTLRSNGATGLAVAIAPGWTIVYPHENFDAASLSQALDTSVLTADVHDSDVLWLQIWTAGSLVHEYCNAPTYFADEFDDIDGVPHGRVQFGDGEERWLPVGPIGVQTRPFEVFAVGEPDTDALLAALSNKPLDPETPTYEEGYLFANGLHWDAMAALGLPARLLTTGYIYLSHANAPGMDYSAFIPFGNAVQPNPESPQPVRRFTQEQMMMVREQSRMQVTLSGGPRDGEVEWVPFLAMLNGIDSGDGGSYRHVVDPDDSGTNAWIYTPGEPVSNHPWPEELGFGA</sequence>
<name>A0ABN2SXX0_9ACTN</name>
<keyword evidence="2" id="KW-1185">Reference proteome</keyword>
<protein>
    <submittedName>
        <fullName evidence="1">Uncharacterized protein</fullName>
    </submittedName>
</protein>
<reference evidence="1 2" key="1">
    <citation type="journal article" date="2019" name="Int. J. Syst. Evol. Microbiol.">
        <title>The Global Catalogue of Microorganisms (GCM) 10K type strain sequencing project: providing services to taxonomists for standard genome sequencing and annotation.</title>
        <authorList>
            <consortium name="The Broad Institute Genomics Platform"/>
            <consortium name="The Broad Institute Genome Sequencing Center for Infectious Disease"/>
            <person name="Wu L."/>
            <person name="Ma J."/>
        </authorList>
    </citation>
    <scope>NUCLEOTIDE SEQUENCE [LARGE SCALE GENOMIC DNA]</scope>
    <source>
        <strain evidence="1 2">JCM 16013</strain>
    </source>
</reference>